<evidence type="ECO:0000256" key="1">
    <source>
        <dbReference type="SAM" id="MobiDB-lite"/>
    </source>
</evidence>
<dbReference type="EMBL" id="ML993586">
    <property type="protein sequence ID" value="KAF2170180.1"/>
    <property type="molecule type" value="Genomic_DNA"/>
</dbReference>
<sequence length="135" mass="15262">MPPSRDTFHDRVVRSDAAPKMYLQEPLENLVQALDQRPMGEHSLRGLGVSLAPTLRSRLNNFEIPHHTNAMAPKRKAENHSLFRELIKRLKTECRREISRKKGSLSEATSSKAPASVFTLPAELRNHPTSTSSPW</sequence>
<protein>
    <submittedName>
        <fullName evidence="2">Uncharacterized protein</fullName>
    </submittedName>
</protein>
<reference evidence="2" key="1">
    <citation type="journal article" date="2020" name="Stud. Mycol.">
        <title>101 Dothideomycetes genomes: a test case for predicting lifestyles and emergence of pathogens.</title>
        <authorList>
            <person name="Haridas S."/>
            <person name="Albert R."/>
            <person name="Binder M."/>
            <person name="Bloem J."/>
            <person name="Labutti K."/>
            <person name="Salamov A."/>
            <person name="Andreopoulos B."/>
            <person name="Baker S."/>
            <person name="Barry K."/>
            <person name="Bills G."/>
            <person name="Bluhm B."/>
            <person name="Cannon C."/>
            <person name="Castanera R."/>
            <person name="Culley D."/>
            <person name="Daum C."/>
            <person name="Ezra D."/>
            <person name="Gonzalez J."/>
            <person name="Henrissat B."/>
            <person name="Kuo A."/>
            <person name="Liang C."/>
            <person name="Lipzen A."/>
            <person name="Lutzoni F."/>
            <person name="Magnuson J."/>
            <person name="Mondo S."/>
            <person name="Nolan M."/>
            <person name="Ohm R."/>
            <person name="Pangilinan J."/>
            <person name="Park H.-J."/>
            <person name="Ramirez L."/>
            <person name="Alfaro M."/>
            <person name="Sun H."/>
            <person name="Tritt A."/>
            <person name="Yoshinaga Y."/>
            <person name="Zwiers L.-H."/>
            <person name="Turgeon B."/>
            <person name="Goodwin S."/>
            <person name="Spatafora J."/>
            <person name="Crous P."/>
            <person name="Grigoriev I."/>
        </authorList>
    </citation>
    <scope>NUCLEOTIDE SEQUENCE</scope>
    <source>
        <strain evidence="2">ATCC 36951</strain>
    </source>
</reference>
<evidence type="ECO:0000313" key="2">
    <source>
        <dbReference type="EMBL" id="KAF2170180.1"/>
    </source>
</evidence>
<dbReference type="AlphaFoldDB" id="A0A6A6CVF1"/>
<name>A0A6A6CVF1_ZASCE</name>
<gene>
    <name evidence="2" type="ORF">M409DRAFT_51930</name>
</gene>
<feature type="region of interest" description="Disordered" evidence="1">
    <location>
        <begin position="98"/>
        <end position="135"/>
    </location>
</feature>
<keyword evidence="3" id="KW-1185">Reference proteome</keyword>
<dbReference type="RefSeq" id="XP_033671069.1">
    <property type="nucleotide sequence ID" value="XM_033811940.1"/>
</dbReference>
<proteinExistence type="predicted"/>
<dbReference type="GeneID" id="54565212"/>
<organism evidence="2 3">
    <name type="scientific">Zasmidium cellare ATCC 36951</name>
    <dbReference type="NCBI Taxonomy" id="1080233"/>
    <lineage>
        <taxon>Eukaryota</taxon>
        <taxon>Fungi</taxon>
        <taxon>Dikarya</taxon>
        <taxon>Ascomycota</taxon>
        <taxon>Pezizomycotina</taxon>
        <taxon>Dothideomycetes</taxon>
        <taxon>Dothideomycetidae</taxon>
        <taxon>Mycosphaerellales</taxon>
        <taxon>Mycosphaerellaceae</taxon>
        <taxon>Zasmidium</taxon>
    </lineage>
</organism>
<dbReference type="Proteomes" id="UP000799537">
    <property type="component" value="Unassembled WGS sequence"/>
</dbReference>
<evidence type="ECO:0000313" key="3">
    <source>
        <dbReference type="Proteomes" id="UP000799537"/>
    </source>
</evidence>
<accession>A0A6A6CVF1</accession>